<organism evidence="3 6">
    <name type="scientific">Zingiber officinale</name>
    <name type="common">Ginger</name>
    <name type="synonym">Amomum zingiber</name>
    <dbReference type="NCBI Taxonomy" id="94328"/>
    <lineage>
        <taxon>Eukaryota</taxon>
        <taxon>Viridiplantae</taxon>
        <taxon>Streptophyta</taxon>
        <taxon>Embryophyta</taxon>
        <taxon>Tracheophyta</taxon>
        <taxon>Spermatophyta</taxon>
        <taxon>Magnoliopsida</taxon>
        <taxon>Liliopsida</taxon>
        <taxon>Zingiberales</taxon>
        <taxon>Zingiberaceae</taxon>
        <taxon>Zingiber</taxon>
    </lineage>
</organism>
<comment type="caution">
    <text evidence="3">The sequence shown here is derived from an EMBL/GenBank/DDBJ whole genome shotgun (WGS) entry which is preliminary data.</text>
</comment>
<keyword evidence="2" id="KW-0808">Transferase</keyword>
<dbReference type="GO" id="GO:0016020">
    <property type="term" value="C:membrane"/>
    <property type="evidence" value="ECO:0007669"/>
    <property type="project" value="UniProtKB-SubCell"/>
</dbReference>
<dbReference type="EMBL" id="JACMSC010000014">
    <property type="protein sequence ID" value="KAG6491019.1"/>
    <property type="molecule type" value="Genomic_DNA"/>
</dbReference>
<evidence type="ECO:0000313" key="5">
    <source>
        <dbReference type="EMBL" id="KAG6494140.1"/>
    </source>
</evidence>
<sequence length="139" mass="16373">MEDLTSRVCWQLVKKEGYIAIWQKPFNNLCYMSRNSEVQPQLCDSDDQPNKVWYVSLKACITRLPENGYGANVSSWPARSHEPPQRLQEVDMDAYIARNDIFEAESQYWNEIVEGHVRVFHWEQWKLRNVMDMRAGFGG</sequence>
<keyword evidence="6" id="KW-1185">Reference proteome</keyword>
<evidence type="ECO:0000256" key="1">
    <source>
        <dbReference type="ARBA" id="ARBA00022603"/>
    </source>
</evidence>
<comment type="subcellular location">
    <subcellularLocation>
        <location evidence="2">Membrane</location>
        <topology evidence="2">Single-pass type II membrane protein</topology>
    </subcellularLocation>
</comment>
<comment type="similarity">
    <text evidence="2">Belongs to the methyltransferase superfamily.</text>
</comment>
<dbReference type="PANTHER" id="PTHR10108">
    <property type="entry name" value="SAM-DEPENDENT METHYLTRANSFERASE"/>
    <property type="match status" value="1"/>
</dbReference>
<reference evidence="3 6" key="1">
    <citation type="submission" date="2020-08" db="EMBL/GenBank/DDBJ databases">
        <title>Plant Genome Project.</title>
        <authorList>
            <person name="Zhang R.-G."/>
        </authorList>
    </citation>
    <scope>NUCLEOTIDE SEQUENCE [LARGE SCALE GENOMIC DNA]</scope>
    <source>
        <tissue evidence="3">Rhizome</tissue>
    </source>
</reference>
<keyword evidence="1 2" id="KW-0489">Methyltransferase</keyword>
<dbReference type="Proteomes" id="UP000734854">
    <property type="component" value="Unassembled WGS sequence"/>
</dbReference>
<evidence type="ECO:0000313" key="3">
    <source>
        <dbReference type="EMBL" id="KAG6491018.1"/>
    </source>
</evidence>
<evidence type="ECO:0000313" key="4">
    <source>
        <dbReference type="EMBL" id="KAG6491019.1"/>
    </source>
</evidence>
<evidence type="ECO:0000313" key="6">
    <source>
        <dbReference type="Proteomes" id="UP000734854"/>
    </source>
</evidence>
<dbReference type="Pfam" id="PF03141">
    <property type="entry name" value="Methyltransf_29"/>
    <property type="match status" value="1"/>
</dbReference>
<dbReference type="EMBL" id="JACMSC010000014">
    <property type="protein sequence ID" value="KAG6491018.1"/>
    <property type="molecule type" value="Genomic_DNA"/>
</dbReference>
<gene>
    <name evidence="5" type="ORF">ZIOFF_049159</name>
    <name evidence="3" type="ORF">ZIOFF_052350</name>
    <name evidence="4" type="ORF">ZIOFF_052351</name>
</gene>
<dbReference type="GO" id="GO:0008168">
    <property type="term" value="F:methyltransferase activity"/>
    <property type="evidence" value="ECO:0007669"/>
    <property type="project" value="UniProtKB-UniRule"/>
</dbReference>
<dbReference type="PROSITE" id="PS50231">
    <property type="entry name" value="RICIN_B_LECTIN"/>
    <property type="match status" value="1"/>
</dbReference>
<dbReference type="GO" id="GO:0005802">
    <property type="term" value="C:trans-Golgi network"/>
    <property type="evidence" value="ECO:0007669"/>
    <property type="project" value="TreeGrafter"/>
</dbReference>
<dbReference type="EMBL" id="JACMSC010000013">
    <property type="protein sequence ID" value="KAG6494140.1"/>
    <property type="molecule type" value="Genomic_DNA"/>
</dbReference>
<keyword evidence="2" id="KW-0735">Signal-anchor</keyword>
<dbReference type="PANTHER" id="PTHR10108:SF1144">
    <property type="entry name" value="METHYLTRANSFERASE PMT10-RELATED"/>
    <property type="match status" value="1"/>
</dbReference>
<name>A0A8J5FP18_ZINOF</name>
<dbReference type="EC" id="2.1.1.-" evidence="2"/>
<dbReference type="GO" id="GO:0032259">
    <property type="term" value="P:methylation"/>
    <property type="evidence" value="ECO:0007669"/>
    <property type="project" value="UniProtKB-KW"/>
</dbReference>
<accession>A0A8J5FP18</accession>
<dbReference type="GO" id="GO:0005768">
    <property type="term" value="C:endosome"/>
    <property type="evidence" value="ECO:0007669"/>
    <property type="project" value="TreeGrafter"/>
</dbReference>
<dbReference type="InterPro" id="IPR004159">
    <property type="entry name" value="Put_SAM_MeTrfase"/>
</dbReference>
<proteinExistence type="inferred from homology"/>
<evidence type="ECO:0000256" key="2">
    <source>
        <dbReference type="RuleBase" id="RU366043"/>
    </source>
</evidence>
<dbReference type="AlphaFoldDB" id="A0A8J5FP18"/>
<protein>
    <recommendedName>
        <fullName evidence="2">Methyltransferase</fullName>
        <ecNumber evidence="2">2.1.1.-</ecNumber>
    </recommendedName>
</protein>
<keyword evidence="2" id="KW-0812">Transmembrane</keyword>
<keyword evidence="2" id="KW-0325">Glycoprotein</keyword>